<organism evidence="1 2">
    <name type="scientific">Nitrosomonas marina</name>
    <dbReference type="NCBI Taxonomy" id="917"/>
    <lineage>
        <taxon>Bacteria</taxon>
        <taxon>Pseudomonadati</taxon>
        <taxon>Pseudomonadota</taxon>
        <taxon>Betaproteobacteria</taxon>
        <taxon>Nitrosomonadales</taxon>
        <taxon>Nitrosomonadaceae</taxon>
        <taxon>Nitrosomonas</taxon>
    </lineage>
</organism>
<dbReference type="AlphaFoldDB" id="A0A1I0E738"/>
<protein>
    <submittedName>
        <fullName evidence="1">Uncharacterized protein</fullName>
    </submittedName>
</protein>
<sequence>MDKVVELNREYWGRVHDMCEGTKVKPRECVRWKPLPNDKSFDYHPDFSEYVEDALDDIEFAVTVLEDRPVFVGDSLYCTETGQAIDWGILAEIADNFHLVASRWTWHKKQKRTFLLNGEELPCPVEKKTEFAFLFNNIIFYFDTFEDREKINHSFSHLLIEARDKP</sequence>
<dbReference type="RefSeq" id="WP_090659857.1">
    <property type="nucleotide sequence ID" value="NZ_FOIA01000025.1"/>
</dbReference>
<keyword evidence="2" id="KW-1185">Reference proteome</keyword>
<dbReference type="EMBL" id="FOIA01000025">
    <property type="protein sequence ID" value="SET40246.1"/>
    <property type="molecule type" value="Genomic_DNA"/>
</dbReference>
<reference evidence="2" key="1">
    <citation type="submission" date="2016-10" db="EMBL/GenBank/DDBJ databases">
        <authorList>
            <person name="Varghese N."/>
            <person name="Submissions S."/>
        </authorList>
    </citation>
    <scope>NUCLEOTIDE SEQUENCE [LARGE SCALE GENOMIC DNA]</scope>
    <source>
        <strain evidence="2">Nm71</strain>
    </source>
</reference>
<evidence type="ECO:0000313" key="1">
    <source>
        <dbReference type="EMBL" id="SET40246.1"/>
    </source>
</evidence>
<accession>A0A1I0E738</accession>
<gene>
    <name evidence="1" type="ORF">SAMN05216326_12513</name>
</gene>
<proteinExistence type="predicted"/>
<dbReference type="OrthoDB" id="9849460at2"/>
<evidence type="ECO:0000313" key="2">
    <source>
        <dbReference type="Proteomes" id="UP000199345"/>
    </source>
</evidence>
<name>A0A1I0E738_9PROT</name>
<dbReference type="Proteomes" id="UP000199345">
    <property type="component" value="Unassembled WGS sequence"/>
</dbReference>